<dbReference type="GO" id="GO:0016887">
    <property type="term" value="F:ATP hydrolysis activity"/>
    <property type="evidence" value="ECO:0007669"/>
    <property type="project" value="InterPro"/>
</dbReference>
<keyword evidence="2" id="KW-0547">Nucleotide-binding</keyword>
<gene>
    <name evidence="2" type="ORF">G3446_26930</name>
</gene>
<dbReference type="InterPro" id="IPR049945">
    <property type="entry name" value="AAA_22"/>
</dbReference>
<feature type="domain" description="ORC1/DEAH AAA+ ATPase" evidence="1">
    <location>
        <begin position="7"/>
        <end position="96"/>
    </location>
</feature>
<name>A0A6M0K9Y9_9GAMM</name>
<dbReference type="InterPro" id="IPR052026">
    <property type="entry name" value="ExeA_AAA_ATPase_DNA-bind"/>
</dbReference>
<dbReference type="RefSeq" id="WP_164456714.1">
    <property type="nucleotide sequence ID" value="NZ_JAAIJQ010000275.1"/>
</dbReference>
<dbReference type="PANTHER" id="PTHR35894">
    <property type="entry name" value="GENERAL SECRETION PATHWAY PROTEIN A-RELATED"/>
    <property type="match status" value="1"/>
</dbReference>
<keyword evidence="3" id="KW-1185">Reference proteome</keyword>
<sequence length="204" mass="22522">GAIDHPQSNLADFYRELGELFAVPLRPHNRWAGFKALRATWLGHLQTTRRRAVLLVDEAQEMSPAVLNELRLLASARFDSQPLLCVVLAGDTRLTDHLRRAELLPLGSRIRTRLATEHASREELLACLQQLCASAGNAALMSEPLQHTLCDHAAGNYRILTTLAAELLAVAAQHERAQLDEALFLEVFTPPATATPRRAATTPR</sequence>
<organism evidence="2 3">
    <name type="scientific">Thiorhodococcus minor</name>
    <dbReference type="NCBI Taxonomy" id="57489"/>
    <lineage>
        <taxon>Bacteria</taxon>
        <taxon>Pseudomonadati</taxon>
        <taxon>Pseudomonadota</taxon>
        <taxon>Gammaproteobacteria</taxon>
        <taxon>Chromatiales</taxon>
        <taxon>Chromatiaceae</taxon>
        <taxon>Thiorhodococcus</taxon>
    </lineage>
</organism>
<keyword evidence="2" id="KW-0067">ATP-binding</keyword>
<comment type="caution">
    <text evidence="2">The sequence shown here is derived from an EMBL/GenBank/DDBJ whole genome shotgun (WGS) entry which is preliminary data.</text>
</comment>
<reference evidence="2 3" key="1">
    <citation type="submission" date="2020-02" db="EMBL/GenBank/DDBJ databases">
        <title>Genome sequences of Thiorhodococcus mannitoliphagus and Thiorhodococcus minor, purple sulfur photosynthetic bacteria in the gammaproteobacterial family, Chromatiaceae.</title>
        <authorList>
            <person name="Aviles F.A."/>
            <person name="Meyer T.E."/>
            <person name="Kyndt J.A."/>
        </authorList>
    </citation>
    <scope>NUCLEOTIDE SEQUENCE [LARGE SCALE GENOMIC DNA]</scope>
    <source>
        <strain evidence="2 3">DSM 11518</strain>
    </source>
</reference>
<dbReference type="EMBL" id="JAAIJQ010000275">
    <property type="protein sequence ID" value="NEV65405.1"/>
    <property type="molecule type" value="Genomic_DNA"/>
</dbReference>
<protein>
    <submittedName>
        <fullName evidence="2">ATP-binding protein</fullName>
    </submittedName>
</protein>
<dbReference type="Pfam" id="PF13401">
    <property type="entry name" value="AAA_22"/>
    <property type="match status" value="1"/>
</dbReference>
<evidence type="ECO:0000259" key="1">
    <source>
        <dbReference type="Pfam" id="PF13401"/>
    </source>
</evidence>
<dbReference type="PANTHER" id="PTHR35894:SF1">
    <property type="entry name" value="PHOSPHORIBULOKINASE _ URIDINE KINASE FAMILY"/>
    <property type="match status" value="1"/>
</dbReference>
<proteinExistence type="predicted"/>
<dbReference type="AlphaFoldDB" id="A0A6M0K9Y9"/>
<evidence type="ECO:0000313" key="2">
    <source>
        <dbReference type="EMBL" id="NEV65405.1"/>
    </source>
</evidence>
<dbReference type="InterPro" id="IPR027417">
    <property type="entry name" value="P-loop_NTPase"/>
</dbReference>
<dbReference type="Proteomes" id="UP000483379">
    <property type="component" value="Unassembled WGS sequence"/>
</dbReference>
<evidence type="ECO:0000313" key="3">
    <source>
        <dbReference type="Proteomes" id="UP000483379"/>
    </source>
</evidence>
<accession>A0A6M0K9Y9</accession>
<dbReference type="GO" id="GO:0005524">
    <property type="term" value="F:ATP binding"/>
    <property type="evidence" value="ECO:0007669"/>
    <property type="project" value="UniProtKB-KW"/>
</dbReference>
<dbReference type="SUPFAM" id="SSF52540">
    <property type="entry name" value="P-loop containing nucleoside triphosphate hydrolases"/>
    <property type="match status" value="1"/>
</dbReference>
<feature type="non-terminal residue" evidence="2">
    <location>
        <position position="1"/>
    </location>
</feature>